<dbReference type="SUPFAM" id="SSF52833">
    <property type="entry name" value="Thioredoxin-like"/>
    <property type="match status" value="1"/>
</dbReference>
<dbReference type="SMART" id="SM00916">
    <property type="entry name" value="L51_S25_CI-B8"/>
    <property type="match status" value="1"/>
</dbReference>
<evidence type="ECO:0000256" key="7">
    <source>
        <dbReference type="ARBA" id="ARBA00035369"/>
    </source>
</evidence>
<evidence type="ECO:0000256" key="3">
    <source>
        <dbReference type="ARBA" id="ARBA00022980"/>
    </source>
</evidence>
<evidence type="ECO:0000313" key="9">
    <source>
        <dbReference type="EMBL" id="MFH4977492.1"/>
    </source>
</evidence>
<gene>
    <name evidence="9" type="ORF">AB6A40_004201</name>
</gene>
<evidence type="ECO:0000313" key="10">
    <source>
        <dbReference type="Proteomes" id="UP001608902"/>
    </source>
</evidence>
<dbReference type="InterPro" id="IPR036249">
    <property type="entry name" value="Thioredoxin-like_sf"/>
</dbReference>
<dbReference type="Gene3D" id="3.40.30.10">
    <property type="entry name" value="Glutaredoxin"/>
    <property type="match status" value="1"/>
</dbReference>
<feature type="domain" description="Ribosomal protein/NADH dehydrogenase" evidence="8">
    <location>
        <begin position="38"/>
        <end position="111"/>
    </location>
</feature>
<sequence>MPFMHGPMPLRRTYYYLRQGKIMFRHNVKVFMMNYHLKPSEQQRGAADFVFWHWAQLQYKNPTVQLVRRADFTPTPFAQAFLEDGREVLFDFEGTSRDDIVEVLQKTLGKSDLVLKRERLEKILLENPASFGSDCARQCACELQGQHPCTSLLLAPECLRGKWRWNHNLL</sequence>
<accession>A0ABD6ELA4</accession>
<dbReference type="EMBL" id="JBGFUD010002343">
    <property type="protein sequence ID" value="MFH4977492.1"/>
    <property type="molecule type" value="Genomic_DNA"/>
</dbReference>
<proteinExistence type="inferred from homology"/>
<keyword evidence="3" id="KW-0689">Ribosomal protein</keyword>
<organism evidence="9 10">
    <name type="scientific">Gnathostoma spinigerum</name>
    <dbReference type="NCBI Taxonomy" id="75299"/>
    <lineage>
        <taxon>Eukaryota</taxon>
        <taxon>Metazoa</taxon>
        <taxon>Ecdysozoa</taxon>
        <taxon>Nematoda</taxon>
        <taxon>Chromadorea</taxon>
        <taxon>Rhabditida</taxon>
        <taxon>Spirurina</taxon>
        <taxon>Gnathostomatomorpha</taxon>
        <taxon>Gnathostomatoidea</taxon>
        <taxon>Gnathostomatidae</taxon>
        <taxon>Gnathostoma</taxon>
    </lineage>
</organism>
<evidence type="ECO:0000256" key="4">
    <source>
        <dbReference type="ARBA" id="ARBA00023128"/>
    </source>
</evidence>
<evidence type="ECO:0000256" key="1">
    <source>
        <dbReference type="ARBA" id="ARBA00004173"/>
    </source>
</evidence>
<dbReference type="PANTHER" id="PTHR13274">
    <property type="entry name" value="MITOCHONDRIAL RIBOSOMAL PROTEIN S25"/>
    <property type="match status" value="1"/>
</dbReference>
<dbReference type="Proteomes" id="UP001608902">
    <property type="component" value="Unassembled WGS sequence"/>
</dbReference>
<dbReference type="GO" id="GO:1990904">
    <property type="term" value="C:ribonucleoprotein complex"/>
    <property type="evidence" value="ECO:0007669"/>
    <property type="project" value="UniProtKB-KW"/>
</dbReference>
<evidence type="ECO:0000256" key="5">
    <source>
        <dbReference type="ARBA" id="ARBA00023274"/>
    </source>
</evidence>
<dbReference type="PANTHER" id="PTHR13274:SF2">
    <property type="entry name" value="SMALL RIBOSOMAL SUBUNIT PROTEIN MS25"/>
    <property type="match status" value="1"/>
</dbReference>
<dbReference type="GO" id="GO:0005840">
    <property type="term" value="C:ribosome"/>
    <property type="evidence" value="ECO:0007669"/>
    <property type="project" value="UniProtKB-KW"/>
</dbReference>
<keyword evidence="5" id="KW-0687">Ribonucleoprotein</keyword>
<dbReference type="InterPro" id="IPR040049">
    <property type="entry name" value="Ribosomal_mS25/mL61"/>
</dbReference>
<comment type="caution">
    <text evidence="9">The sequence shown here is derived from an EMBL/GenBank/DDBJ whole genome shotgun (WGS) entry which is preliminary data.</text>
</comment>
<evidence type="ECO:0000256" key="6">
    <source>
        <dbReference type="ARBA" id="ARBA00035139"/>
    </source>
</evidence>
<dbReference type="GO" id="GO:0005739">
    <property type="term" value="C:mitochondrion"/>
    <property type="evidence" value="ECO:0007669"/>
    <property type="project" value="UniProtKB-SubCell"/>
</dbReference>
<evidence type="ECO:0000259" key="8">
    <source>
        <dbReference type="SMART" id="SM00916"/>
    </source>
</evidence>
<keyword evidence="4" id="KW-0496">Mitochondrion</keyword>
<comment type="subcellular location">
    <subcellularLocation>
        <location evidence="1">Mitochondrion</location>
    </subcellularLocation>
</comment>
<comment type="similarity">
    <text evidence="2">Belongs to the mitochondrion-specific ribosomal protein mS25 family.</text>
</comment>
<dbReference type="InterPro" id="IPR007741">
    <property type="entry name" value="Ribosomal_mL43/mS25/NADH_DH"/>
</dbReference>
<dbReference type="AlphaFoldDB" id="A0ABD6ELA4"/>
<dbReference type="Pfam" id="PF05047">
    <property type="entry name" value="L51_S25_CI-B8"/>
    <property type="match status" value="1"/>
</dbReference>
<keyword evidence="10" id="KW-1185">Reference proteome</keyword>
<name>A0ABD6ELA4_9BILA</name>
<evidence type="ECO:0000256" key="2">
    <source>
        <dbReference type="ARBA" id="ARBA00008046"/>
    </source>
</evidence>
<reference evidence="9 10" key="1">
    <citation type="submission" date="2024-08" db="EMBL/GenBank/DDBJ databases">
        <title>Gnathostoma spinigerum genome.</title>
        <authorList>
            <person name="Gonzalez-Bertolin B."/>
            <person name="Monzon S."/>
            <person name="Zaballos A."/>
            <person name="Jimenez P."/>
            <person name="Dekumyoy P."/>
            <person name="Varona S."/>
            <person name="Cuesta I."/>
            <person name="Sumanam S."/>
            <person name="Adisakwattana P."/>
            <person name="Gasser R.B."/>
            <person name="Hernandez-Gonzalez A."/>
            <person name="Young N.D."/>
            <person name="Perteguer M.J."/>
        </authorList>
    </citation>
    <scope>NUCLEOTIDE SEQUENCE [LARGE SCALE GENOMIC DNA]</scope>
    <source>
        <strain evidence="9">AL3</strain>
        <tissue evidence="9">Liver</tissue>
    </source>
</reference>
<protein>
    <recommendedName>
        <fullName evidence="6">Small ribosomal subunit protein mS25</fullName>
    </recommendedName>
    <alternativeName>
        <fullName evidence="7">28S ribosomal protein S25, mitochondrial</fullName>
    </alternativeName>
</protein>